<dbReference type="RefSeq" id="WP_277416777.1">
    <property type="nucleotide sequence ID" value="NZ_CP119083.1"/>
</dbReference>
<name>A0ABY8BDW5_9BURK</name>
<evidence type="ECO:0008006" key="3">
    <source>
        <dbReference type="Google" id="ProtNLM"/>
    </source>
</evidence>
<dbReference type="Proteomes" id="UP001216510">
    <property type="component" value="Chromosome"/>
</dbReference>
<protein>
    <recommendedName>
        <fullName evidence="3">Secreted protein</fullName>
    </recommendedName>
</protein>
<gene>
    <name evidence="1" type="ORF">PX653_04800</name>
</gene>
<proteinExistence type="predicted"/>
<sequence length="170" mass="18066">MDALSVVVEMLLIRFAVTGLPSPLPRTSNAGSTLVPMPRAVILPLADAGSTPPGHPTVPVGVTNGAAILERRRRSGPARSRLSKCESKIRLANAGGAIKLSVGLNGVGSNVCPCSTDRARPIRGRPIYRVRSNRIARARPGRRWVPPTGTFFCIKAVSVRSSAGPFHKRM</sequence>
<reference evidence="1 2" key="1">
    <citation type="submission" date="2023-02" db="EMBL/GenBank/DDBJ databases">
        <title>Gemone sequence of Telluria chitinolytica ACM 3522T.</title>
        <authorList>
            <person name="Frediansyah A."/>
            <person name="Miess H."/>
            <person name="Gross H."/>
        </authorList>
    </citation>
    <scope>NUCLEOTIDE SEQUENCE [LARGE SCALE GENOMIC DNA]</scope>
    <source>
        <strain evidence="1 2">ACM 3522</strain>
    </source>
</reference>
<dbReference type="EMBL" id="CP119083">
    <property type="protein sequence ID" value="WEF34095.1"/>
    <property type="molecule type" value="Genomic_DNA"/>
</dbReference>
<organism evidence="1 2">
    <name type="scientific">Pseudoduganella chitinolytica</name>
    <dbReference type="NCBI Taxonomy" id="34070"/>
    <lineage>
        <taxon>Bacteria</taxon>
        <taxon>Pseudomonadati</taxon>
        <taxon>Pseudomonadota</taxon>
        <taxon>Betaproteobacteria</taxon>
        <taxon>Burkholderiales</taxon>
        <taxon>Oxalobacteraceae</taxon>
        <taxon>Telluria group</taxon>
        <taxon>Pseudoduganella</taxon>
    </lineage>
</organism>
<keyword evidence="2" id="KW-1185">Reference proteome</keyword>
<evidence type="ECO:0000313" key="1">
    <source>
        <dbReference type="EMBL" id="WEF34095.1"/>
    </source>
</evidence>
<accession>A0ABY8BDW5</accession>
<evidence type="ECO:0000313" key="2">
    <source>
        <dbReference type="Proteomes" id="UP001216510"/>
    </source>
</evidence>